<dbReference type="Proteomes" id="UP000092952">
    <property type="component" value="Chromosome"/>
</dbReference>
<evidence type="ECO:0000313" key="3">
    <source>
        <dbReference type="Proteomes" id="UP000092952"/>
    </source>
</evidence>
<dbReference type="OrthoDB" id="9765972at2"/>
<reference evidence="3" key="1">
    <citation type="submission" date="2016-03" db="EMBL/GenBank/DDBJ databases">
        <title>Complete genome sequence of Solimmundus cernigliae, representing a novel lineage of polycyclic aromatic hydrocarbon degraders within the Gammaproteobacteria.</title>
        <authorList>
            <person name="Singleton D.R."/>
            <person name="Dickey A.N."/>
            <person name="Scholl E.H."/>
            <person name="Wright F.A."/>
            <person name="Aitken M.D."/>
        </authorList>
    </citation>
    <scope>NUCLEOTIDE SEQUENCE [LARGE SCALE GENOMIC DNA]</scope>
    <source>
        <strain evidence="3">TR3.2</strain>
    </source>
</reference>
<dbReference type="EMBL" id="CP014671">
    <property type="protein sequence ID" value="ANX02782.1"/>
    <property type="molecule type" value="Genomic_DNA"/>
</dbReference>
<organism evidence="2 3">
    <name type="scientific">Immundisolibacter cernigliae</name>
    <dbReference type="NCBI Taxonomy" id="1810504"/>
    <lineage>
        <taxon>Bacteria</taxon>
        <taxon>Pseudomonadati</taxon>
        <taxon>Pseudomonadota</taxon>
        <taxon>Gammaproteobacteria</taxon>
        <taxon>Immundisolibacterales</taxon>
        <taxon>Immundisolibacteraceae</taxon>
        <taxon>Immundisolibacter</taxon>
    </lineage>
</organism>
<dbReference type="InParanoid" id="A0A1B1YPV8"/>
<dbReference type="STRING" id="1810504.PG2T_00260"/>
<feature type="coiled-coil region" evidence="1">
    <location>
        <begin position="176"/>
        <end position="214"/>
    </location>
</feature>
<feature type="coiled-coil region" evidence="1">
    <location>
        <begin position="51"/>
        <end position="151"/>
    </location>
</feature>
<accession>A0A1B1YPV8</accession>
<protein>
    <recommendedName>
        <fullName evidence="4">Caldesmon</fullName>
    </recommendedName>
</protein>
<dbReference type="RefSeq" id="WP_068802297.1">
    <property type="nucleotide sequence ID" value="NZ_CP014671.1"/>
</dbReference>
<dbReference type="AlphaFoldDB" id="A0A1B1YPV8"/>
<keyword evidence="3" id="KW-1185">Reference proteome</keyword>
<evidence type="ECO:0000313" key="2">
    <source>
        <dbReference type="EMBL" id="ANX02782.1"/>
    </source>
</evidence>
<dbReference type="KEGG" id="gbi:PG2T_00260"/>
<sequence>MTEPTITCPNCKTEIRLTESLAAPLIAATRQQFERQLAQKDEDIAKREQGIRDKEKQIADAKRTLDEQVADQVAAQLKAERARVVAEESKKAKQAAATELEGKARELAELQEVLKARNEKLAEAQKAQAELIKKQRELDDAKRELELTVEKRVQDGLSVIRSQARKEAEDEQKLKVMEKEQTIAAMQKQIEDLKRRAEQGSQQLQGEVQELELENLLRAKFPFDSIEPVPKGEFGGDVLHRVVSQGGQSAGTMLWEFKRTKNWSDGWLAKLRDDQRTAKAEVSILVSQALPKGVETFEVVDGVWVTHPRAALPVAAILRHTLLQVSMARQVSEGQQTKTAMVYQYLTGPRFRQRVEAIVEAFSSMQEDLDKERKVIMKQWAKREEQIERVMGATVGMYGDLQGIAGKSLQEIEGLEFPALEVSSVHES</sequence>
<proteinExistence type="predicted"/>
<keyword evidence="1" id="KW-0175">Coiled coil</keyword>
<evidence type="ECO:0000256" key="1">
    <source>
        <dbReference type="SAM" id="Coils"/>
    </source>
</evidence>
<gene>
    <name evidence="2" type="ORF">PG2T_00260</name>
</gene>
<dbReference type="Pfam" id="PF09903">
    <property type="entry name" value="DUF2130"/>
    <property type="match status" value="1"/>
</dbReference>
<name>A0A1B1YPV8_9GAMM</name>
<evidence type="ECO:0008006" key="4">
    <source>
        <dbReference type="Google" id="ProtNLM"/>
    </source>
</evidence>
<dbReference type="InterPro" id="IPR019219">
    <property type="entry name" value="DUF2130"/>
</dbReference>